<name>A0A5B7GB23_PORTR</name>
<accession>A0A5B7GB23</accession>
<evidence type="ECO:0000313" key="1">
    <source>
        <dbReference type="EMBL" id="MPC53734.1"/>
    </source>
</evidence>
<sequence>MFDIEYSKYPETGKFVGLDSTLNVSPFIHNMYDVVEEPPMPKEGALRNLVISDPYWDDDSSGKQ</sequence>
<proteinExistence type="predicted"/>
<dbReference type="OrthoDB" id="2150145at2759"/>
<evidence type="ECO:0000313" key="2">
    <source>
        <dbReference type="Proteomes" id="UP000324222"/>
    </source>
</evidence>
<dbReference type="EMBL" id="VSRR010011847">
    <property type="protein sequence ID" value="MPC53734.1"/>
    <property type="molecule type" value="Genomic_DNA"/>
</dbReference>
<protein>
    <submittedName>
        <fullName evidence="1">Uncharacterized protein</fullName>
    </submittedName>
</protein>
<gene>
    <name evidence="1" type="ORF">E2C01_047633</name>
</gene>
<dbReference type="AlphaFoldDB" id="A0A5B7GB23"/>
<comment type="caution">
    <text evidence="1">The sequence shown here is derived from an EMBL/GenBank/DDBJ whole genome shotgun (WGS) entry which is preliminary data.</text>
</comment>
<dbReference type="Proteomes" id="UP000324222">
    <property type="component" value="Unassembled WGS sequence"/>
</dbReference>
<keyword evidence="2" id="KW-1185">Reference proteome</keyword>
<reference evidence="1 2" key="1">
    <citation type="submission" date="2019-05" db="EMBL/GenBank/DDBJ databases">
        <title>Another draft genome of Portunus trituberculatus and its Hox gene families provides insights of decapod evolution.</title>
        <authorList>
            <person name="Jeong J.-H."/>
            <person name="Song I."/>
            <person name="Kim S."/>
            <person name="Choi T."/>
            <person name="Kim D."/>
            <person name="Ryu S."/>
            <person name="Kim W."/>
        </authorList>
    </citation>
    <scope>NUCLEOTIDE SEQUENCE [LARGE SCALE GENOMIC DNA]</scope>
    <source>
        <tissue evidence="1">Muscle</tissue>
    </source>
</reference>
<organism evidence="1 2">
    <name type="scientific">Portunus trituberculatus</name>
    <name type="common">Swimming crab</name>
    <name type="synonym">Neptunus trituberculatus</name>
    <dbReference type="NCBI Taxonomy" id="210409"/>
    <lineage>
        <taxon>Eukaryota</taxon>
        <taxon>Metazoa</taxon>
        <taxon>Ecdysozoa</taxon>
        <taxon>Arthropoda</taxon>
        <taxon>Crustacea</taxon>
        <taxon>Multicrustacea</taxon>
        <taxon>Malacostraca</taxon>
        <taxon>Eumalacostraca</taxon>
        <taxon>Eucarida</taxon>
        <taxon>Decapoda</taxon>
        <taxon>Pleocyemata</taxon>
        <taxon>Brachyura</taxon>
        <taxon>Eubrachyura</taxon>
        <taxon>Portunoidea</taxon>
        <taxon>Portunidae</taxon>
        <taxon>Portuninae</taxon>
        <taxon>Portunus</taxon>
    </lineage>
</organism>